<evidence type="ECO:0000313" key="2">
    <source>
        <dbReference type="Proteomes" id="UP000001194"/>
    </source>
</evidence>
<dbReference type="InParanoid" id="B0DVZ5"/>
<dbReference type="RefSeq" id="XP_001888134.1">
    <property type="nucleotide sequence ID" value="XM_001888099.1"/>
</dbReference>
<evidence type="ECO:0000313" key="1">
    <source>
        <dbReference type="EMBL" id="EDR01258.1"/>
    </source>
</evidence>
<dbReference type="GeneID" id="6083769"/>
<organism evidence="2">
    <name type="scientific">Laccaria bicolor (strain S238N-H82 / ATCC MYA-4686)</name>
    <name type="common">Bicoloured deceiver</name>
    <name type="synonym">Laccaria laccata var. bicolor</name>
    <dbReference type="NCBI Taxonomy" id="486041"/>
    <lineage>
        <taxon>Eukaryota</taxon>
        <taxon>Fungi</taxon>
        <taxon>Dikarya</taxon>
        <taxon>Basidiomycota</taxon>
        <taxon>Agaricomycotina</taxon>
        <taxon>Agaricomycetes</taxon>
        <taxon>Agaricomycetidae</taxon>
        <taxon>Agaricales</taxon>
        <taxon>Agaricineae</taxon>
        <taxon>Hydnangiaceae</taxon>
        <taxon>Laccaria</taxon>
    </lineage>
</organism>
<proteinExistence type="predicted"/>
<reference evidence="1 2" key="1">
    <citation type="journal article" date="2008" name="Nature">
        <title>The genome of Laccaria bicolor provides insights into mycorrhizal symbiosis.</title>
        <authorList>
            <person name="Martin F."/>
            <person name="Aerts A."/>
            <person name="Ahren D."/>
            <person name="Brun A."/>
            <person name="Danchin E.G.J."/>
            <person name="Duchaussoy F."/>
            <person name="Gibon J."/>
            <person name="Kohler A."/>
            <person name="Lindquist E."/>
            <person name="Pereda V."/>
            <person name="Salamov A."/>
            <person name="Shapiro H.J."/>
            <person name="Wuyts J."/>
            <person name="Blaudez D."/>
            <person name="Buee M."/>
            <person name="Brokstein P."/>
            <person name="Canbaeck B."/>
            <person name="Cohen D."/>
            <person name="Courty P.E."/>
            <person name="Coutinho P.M."/>
            <person name="Delaruelle C."/>
            <person name="Detter J.C."/>
            <person name="Deveau A."/>
            <person name="DiFazio S."/>
            <person name="Duplessis S."/>
            <person name="Fraissinet-Tachet L."/>
            <person name="Lucic E."/>
            <person name="Frey-Klett P."/>
            <person name="Fourrey C."/>
            <person name="Feussner I."/>
            <person name="Gay G."/>
            <person name="Grimwood J."/>
            <person name="Hoegger P.J."/>
            <person name="Jain P."/>
            <person name="Kilaru S."/>
            <person name="Labbe J."/>
            <person name="Lin Y.C."/>
            <person name="Legue V."/>
            <person name="Le Tacon F."/>
            <person name="Marmeisse R."/>
            <person name="Melayah D."/>
            <person name="Montanini B."/>
            <person name="Muratet M."/>
            <person name="Nehls U."/>
            <person name="Niculita-Hirzel H."/>
            <person name="Oudot-Le Secq M.P."/>
            <person name="Peter M."/>
            <person name="Quesneville H."/>
            <person name="Rajashekar B."/>
            <person name="Reich M."/>
            <person name="Rouhier N."/>
            <person name="Schmutz J."/>
            <person name="Yin T."/>
            <person name="Chalot M."/>
            <person name="Henrissat B."/>
            <person name="Kuees U."/>
            <person name="Lucas S."/>
            <person name="Van de Peer Y."/>
            <person name="Podila G.K."/>
            <person name="Polle A."/>
            <person name="Pukkila P.J."/>
            <person name="Richardson P.M."/>
            <person name="Rouze P."/>
            <person name="Sanders I.R."/>
            <person name="Stajich J.E."/>
            <person name="Tunlid A."/>
            <person name="Tuskan G."/>
            <person name="Grigoriev I.V."/>
        </authorList>
    </citation>
    <scope>NUCLEOTIDE SEQUENCE [LARGE SCALE GENOMIC DNA]</scope>
    <source>
        <strain evidence="2">S238N-H82 / ATCC MYA-4686</strain>
    </source>
</reference>
<dbReference type="EMBL" id="DS547141">
    <property type="protein sequence ID" value="EDR01258.1"/>
    <property type="molecule type" value="Genomic_DNA"/>
</dbReference>
<protein>
    <submittedName>
        <fullName evidence="1">Predicted protein</fullName>
    </submittedName>
</protein>
<dbReference type="Proteomes" id="UP000001194">
    <property type="component" value="Unassembled WGS sequence"/>
</dbReference>
<dbReference type="AlphaFoldDB" id="B0DVZ5"/>
<name>B0DVZ5_LACBS</name>
<dbReference type="HOGENOM" id="CLU_2073583_0_0_1"/>
<accession>B0DVZ5</accession>
<gene>
    <name evidence="1" type="ORF">LACBIDRAFT_333458</name>
</gene>
<keyword evidence="2" id="KW-1185">Reference proteome</keyword>
<dbReference type="KEGG" id="lbc:LACBIDRAFT_333458"/>
<sequence>MNLINVDILDHHHYHLQQICSPECGHSITFRSWDRQQLDDPIRCVNGRVKLASSLGLDSRTSNSADDGSGMSIEGRNVWGRVKFQGQCCTPALLSLTTCLAGHPVPLKSLADAYGHRP</sequence>